<keyword evidence="1" id="KW-1133">Transmembrane helix</keyword>
<comment type="caution">
    <text evidence="3">The sequence shown here is derived from an EMBL/GenBank/DDBJ whole genome shotgun (WGS) entry which is preliminary data.</text>
</comment>
<evidence type="ECO:0000313" key="3">
    <source>
        <dbReference type="EMBL" id="MBE8721529.1"/>
    </source>
</evidence>
<keyword evidence="3" id="KW-0645">Protease</keyword>
<feature type="transmembrane region" description="Helical" evidence="1">
    <location>
        <begin position="239"/>
        <end position="258"/>
    </location>
</feature>
<keyword evidence="4" id="KW-1185">Reference proteome</keyword>
<name>A0ABR9T859_9SPHI</name>
<keyword evidence="3" id="KW-0482">Metalloprotease</keyword>
<sequence>MNGYTASPNSPWKSLLILVGLTIGLSIAVQMIVLVGNIFITGDWGNIINDSNSIYADHSNLTFLYLLLASSSIGTFLLPAIFLQKIESYATYFPVEDINKIKNYVLAAVLLFAFAPLMQLIGEWNMRMQLPEAMGGVENWMRAQEDNMAVLTKNIVMVDSVGLLLLNIVVMAVLPAIAEEYFFRGSLQHIFQRVFKNHHVTVWVTAIIFSAIHVQFYGFFPRLILGVFFGYMFVWSRNIWIPIICHFLNNASVTVLAYVYTKQGKTYADLQASESYPIIVYLGSLVLTAVIGWYFYKQIHQNKAIDGERLDQDQIV</sequence>
<reference evidence="3 4" key="1">
    <citation type="submission" date="2018-02" db="EMBL/GenBank/DDBJ databases">
        <title>Sphingobacterium KA21.</title>
        <authorList>
            <person name="Vasarhelyi B.M."/>
            <person name="Deshmukh S."/>
            <person name="Balint B."/>
            <person name="Kukolya J."/>
        </authorList>
    </citation>
    <scope>NUCLEOTIDE SEQUENCE [LARGE SCALE GENOMIC DNA]</scope>
    <source>
        <strain evidence="3 4">Ka21</strain>
    </source>
</reference>
<dbReference type="Proteomes" id="UP000618319">
    <property type="component" value="Unassembled WGS sequence"/>
</dbReference>
<evidence type="ECO:0000259" key="2">
    <source>
        <dbReference type="Pfam" id="PF02517"/>
    </source>
</evidence>
<proteinExistence type="predicted"/>
<dbReference type="RefSeq" id="WP_196939483.1">
    <property type="nucleotide sequence ID" value="NZ_MU158690.1"/>
</dbReference>
<evidence type="ECO:0000313" key="4">
    <source>
        <dbReference type="Proteomes" id="UP000618319"/>
    </source>
</evidence>
<dbReference type="PANTHER" id="PTHR43592">
    <property type="entry name" value="CAAX AMINO TERMINAL PROTEASE"/>
    <property type="match status" value="1"/>
</dbReference>
<organism evidence="3 4">
    <name type="scientific">Sphingobacterium pedocola</name>
    <dbReference type="NCBI Taxonomy" id="2082722"/>
    <lineage>
        <taxon>Bacteria</taxon>
        <taxon>Pseudomonadati</taxon>
        <taxon>Bacteroidota</taxon>
        <taxon>Sphingobacteriia</taxon>
        <taxon>Sphingobacteriales</taxon>
        <taxon>Sphingobacteriaceae</taxon>
        <taxon>Sphingobacterium</taxon>
    </lineage>
</organism>
<feature type="transmembrane region" description="Helical" evidence="1">
    <location>
        <begin position="155"/>
        <end position="178"/>
    </location>
</feature>
<dbReference type="InterPro" id="IPR003675">
    <property type="entry name" value="Rce1/LyrA-like_dom"/>
</dbReference>
<feature type="transmembrane region" description="Helical" evidence="1">
    <location>
        <begin position="199"/>
        <end position="219"/>
    </location>
</feature>
<feature type="domain" description="CAAX prenyl protease 2/Lysostaphin resistance protein A-like" evidence="2">
    <location>
        <begin position="164"/>
        <end position="251"/>
    </location>
</feature>
<feature type="transmembrane region" description="Helical" evidence="1">
    <location>
        <begin position="104"/>
        <end position="122"/>
    </location>
</feature>
<protein>
    <submittedName>
        <fullName evidence="3">CPBP family intramembrane metalloprotease domain-containing protein</fullName>
    </submittedName>
</protein>
<keyword evidence="1" id="KW-0472">Membrane</keyword>
<keyword evidence="3" id="KW-0378">Hydrolase</keyword>
<gene>
    <name evidence="3" type="ORF">C4F40_12435</name>
</gene>
<feature type="transmembrane region" description="Helical" evidence="1">
    <location>
        <begin position="62"/>
        <end position="83"/>
    </location>
</feature>
<dbReference type="Pfam" id="PF02517">
    <property type="entry name" value="Rce1-like"/>
    <property type="match status" value="1"/>
</dbReference>
<feature type="transmembrane region" description="Helical" evidence="1">
    <location>
        <begin position="278"/>
        <end position="296"/>
    </location>
</feature>
<dbReference type="GO" id="GO:0008237">
    <property type="term" value="F:metallopeptidase activity"/>
    <property type="evidence" value="ECO:0007669"/>
    <property type="project" value="UniProtKB-KW"/>
</dbReference>
<dbReference type="PANTHER" id="PTHR43592:SF15">
    <property type="entry name" value="CAAX AMINO TERMINAL PROTEASE FAMILY PROTEIN"/>
    <property type="match status" value="1"/>
</dbReference>
<keyword evidence="1" id="KW-0812">Transmembrane</keyword>
<feature type="transmembrane region" description="Helical" evidence="1">
    <location>
        <begin position="15"/>
        <end position="42"/>
    </location>
</feature>
<dbReference type="EMBL" id="PSKQ01000021">
    <property type="protein sequence ID" value="MBE8721529.1"/>
    <property type="molecule type" value="Genomic_DNA"/>
</dbReference>
<evidence type="ECO:0000256" key="1">
    <source>
        <dbReference type="SAM" id="Phobius"/>
    </source>
</evidence>
<accession>A0ABR9T859</accession>